<dbReference type="Proteomes" id="UP001642409">
    <property type="component" value="Unassembled WGS sequence"/>
</dbReference>
<accession>A0AA86PQB4</accession>
<evidence type="ECO:0000313" key="2">
    <source>
        <dbReference type="EMBL" id="CAI9944400.1"/>
    </source>
</evidence>
<name>A0AA86PQB4_9EUKA</name>
<comment type="caution">
    <text evidence="2">The sequence shown here is derived from an EMBL/GenBank/DDBJ whole genome shotgun (WGS) entry which is preliminary data.</text>
</comment>
<keyword evidence="1" id="KW-1133">Transmembrane helix</keyword>
<sequence length="211" mass="25012">MKHFYETSQCFAYRQSKLKTYSPHHLNDIINSSNQLRVDTTIYHYSYGISLLFLKICYALLQKQQKCEKALRVYVLSATILCFYANFIYYSNKEQTLVTSWFKSDTYMDTWSVNKIYVILLIPQVCMSIYCIYSRPNEIFVFQLSETGAFSPTPRIKTNLYNNLEQGQNHANLFGCMLYSLIQAHDVQNCQDIIKQSRCCRYRKRWFQSIS</sequence>
<keyword evidence="1" id="KW-0472">Membrane</keyword>
<evidence type="ECO:0000313" key="3">
    <source>
        <dbReference type="EMBL" id="CAL6098304.1"/>
    </source>
</evidence>
<feature type="transmembrane region" description="Helical" evidence="1">
    <location>
        <begin position="111"/>
        <end position="133"/>
    </location>
</feature>
<dbReference type="EMBL" id="CAXDID020000507">
    <property type="protein sequence ID" value="CAL6098304.1"/>
    <property type="molecule type" value="Genomic_DNA"/>
</dbReference>
<evidence type="ECO:0000256" key="1">
    <source>
        <dbReference type="SAM" id="Phobius"/>
    </source>
</evidence>
<evidence type="ECO:0000313" key="4">
    <source>
        <dbReference type="Proteomes" id="UP001642409"/>
    </source>
</evidence>
<reference evidence="2" key="1">
    <citation type="submission" date="2023-06" db="EMBL/GenBank/DDBJ databases">
        <authorList>
            <person name="Kurt Z."/>
        </authorList>
    </citation>
    <scope>NUCLEOTIDE SEQUENCE</scope>
</reference>
<proteinExistence type="predicted"/>
<dbReference type="EMBL" id="CATOUU010000724">
    <property type="protein sequence ID" value="CAI9944400.1"/>
    <property type="molecule type" value="Genomic_DNA"/>
</dbReference>
<reference evidence="3 4" key="2">
    <citation type="submission" date="2024-07" db="EMBL/GenBank/DDBJ databases">
        <authorList>
            <person name="Akdeniz Z."/>
        </authorList>
    </citation>
    <scope>NUCLEOTIDE SEQUENCE [LARGE SCALE GENOMIC DNA]</scope>
</reference>
<feature type="transmembrane region" description="Helical" evidence="1">
    <location>
        <begin position="42"/>
        <end position="61"/>
    </location>
</feature>
<gene>
    <name evidence="2" type="ORF">HINF_LOCUS32045</name>
    <name evidence="3" type="ORF">HINF_LOCUS69545</name>
</gene>
<keyword evidence="1" id="KW-0812">Transmembrane</keyword>
<protein>
    <submittedName>
        <fullName evidence="3">Hypothetical_protein</fullName>
    </submittedName>
</protein>
<organism evidence="2">
    <name type="scientific">Hexamita inflata</name>
    <dbReference type="NCBI Taxonomy" id="28002"/>
    <lineage>
        <taxon>Eukaryota</taxon>
        <taxon>Metamonada</taxon>
        <taxon>Diplomonadida</taxon>
        <taxon>Hexamitidae</taxon>
        <taxon>Hexamitinae</taxon>
        <taxon>Hexamita</taxon>
    </lineage>
</organism>
<keyword evidence="4" id="KW-1185">Reference proteome</keyword>
<dbReference type="AlphaFoldDB" id="A0AA86PQB4"/>
<feature type="transmembrane region" description="Helical" evidence="1">
    <location>
        <begin position="73"/>
        <end position="91"/>
    </location>
</feature>